<comment type="similarity">
    <text evidence="2">Belongs to the peptidase A24 family.</text>
</comment>
<feature type="transmembrane region" description="Helical" evidence="7">
    <location>
        <begin position="6"/>
        <end position="28"/>
    </location>
</feature>
<sequence length="354" mass="38132">MLLTLPGIYVGCAILLAAVLGLAMGSFLGRVAWRLMRNEPVLAGRSHCDTCGHVLFANDLVPIVSWTALRGRCRYCHARLSARYPASEFACAALYVSIVICYGLTLEALQMVGFASVLMVLSLTDLDESYIPNQTIVAAIVIRVLFIVFAWLALVVHVPVQAVFADPAAHGIVLMDAQALGFDDKPFWDPTADASIVVLDMLRTSLLGAVIIGVAVVVLALAMDKFLGRSSIGGGDMKLFAVAGFYFGARQCLFLIVIACVLGILFALATQNRAGFSDDIYRIDQAEGKSSVSNCADEASQGPVEDEWPFLEEERVPASKGVSRVFPFGPSIALACWITMMVGGPVTQWYLELL</sequence>
<feature type="transmembrane region" description="Helical" evidence="7">
    <location>
        <begin position="205"/>
        <end position="223"/>
    </location>
</feature>
<feature type="transmembrane region" description="Helical" evidence="7">
    <location>
        <begin position="89"/>
        <end position="115"/>
    </location>
</feature>
<name>A0A1H8PUH2_9ACTN</name>
<feature type="transmembrane region" description="Helical" evidence="7">
    <location>
        <begin position="135"/>
        <end position="156"/>
    </location>
</feature>
<reference evidence="11" key="1">
    <citation type="submission" date="2016-10" db="EMBL/GenBank/DDBJ databases">
        <authorList>
            <person name="Varghese N."/>
        </authorList>
    </citation>
    <scope>NUCLEOTIDE SEQUENCE [LARGE SCALE GENOMIC DNA]</scope>
    <source>
        <strain evidence="11">DSM 21843</strain>
    </source>
</reference>
<dbReference type="OrthoDB" id="2087435at2"/>
<accession>A0A1H8PUH2</accession>
<keyword evidence="11" id="KW-1185">Reference proteome</keyword>
<dbReference type="AlphaFoldDB" id="A0A1H8PUH2"/>
<evidence type="ECO:0000259" key="8">
    <source>
        <dbReference type="Pfam" id="PF01478"/>
    </source>
</evidence>
<keyword evidence="5 7" id="KW-1133">Transmembrane helix</keyword>
<keyword evidence="6 7" id="KW-0472">Membrane</keyword>
<evidence type="ECO:0000313" key="11">
    <source>
        <dbReference type="Proteomes" id="UP000182975"/>
    </source>
</evidence>
<dbReference type="Pfam" id="PF06750">
    <property type="entry name" value="A24_N_bact"/>
    <property type="match status" value="1"/>
</dbReference>
<dbReference type="Pfam" id="PF01478">
    <property type="entry name" value="Peptidase_A24"/>
    <property type="match status" value="1"/>
</dbReference>
<dbReference type="PANTHER" id="PTHR30487:SF0">
    <property type="entry name" value="PREPILIN LEADER PEPTIDASE_N-METHYLTRANSFERASE-RELATED"/>
    <property type="match status" value="1"/>
</dbReference>
<dbReference type="Gene3D" id="1.20.120.1220">
    <property type="match status" value="1"/>
</dbReference>
<comment type="subcellular location">
    <subcellularLocation>
        <location evidence="1">Cell membrane</location>
        <topology evidence="1">Multi-pass membrane protein</topology>
    </subcellularLocation>
</comment>
<dbReference type="InterPro" id="IPR010627">
    <property type="entry name" value="Prepilin_pept_A24_N"/>
</dbReference>
<evidence type="ECO:0000256" key="2">
    <source>
        <dbReference type="ARBA" id="ARBA00005801"/>
    </source>
</evidence>
<evidence type="ECO:0000256" key="4">
    <source>
        <dbReference type="ARBA" id="ARBA00022692"/>
    </source>
</evidence>
<dbReference type="GO" id="GO:0004190">
    <property type="term" value="F:aspartic-type endopeptidase activity"/>
    <property type="evidence" value="ECO:0007669"/>
    <property type="project" value="InterPro"/>
</dbReference>
<feature type="domain" description="Prepilin type IV endopeptidase peptidase" evidence="8">
    <location>
        <begin position="205"/>
        <end position="268"/>
    </location>
</feature>
<dbReference type="InterPro" id="IPR000045">
    <property type="entry name" value="Prepilin_IV_endopep_pep"/>
</dbReference>
<evidence type="ECO:0000256" key="3">
    <source>
        <dbReference type="ARBA" id="ARBA00022475"/>
    </source>
</evidence>
<evidence type="ECO:0000259" key="9">
    <source>
        <dbReference type="Pfam" id="PF06750"/>
    </source>
</evidence>
<dbReference type="EMBL" id="FOEC01000001">
    <property type="protein sequence ID" value="SEO45639.1"/>
    <property type="molecule type" value="Genomic_DNA"/>
</dbReference>
<protein>
    <submittedName>
        <fullName evidence="10">Leader peptidase (Prepilin peptidase) / N-methyltransferase</fullName>
    </submittedName>
</protein>
<evidence type="ECO:0000256" key="6">
    <source>
        <dbReference type="ARBA" id="ARBA00023136"/>
    </source>
</evidence>
<dbReference type="GO" id="GO:0008168">
    <property type="term" value="F:methyltransferase activity"/>
    <property type="evidence" value="ECO:0007669"/>
    <property type="project" value="UniProtKB-KW"/>
</dbReference>
<dbReference type="GO" id="GO:0006465">
    <property type="term" value="P:signal peptide processing"/>
    <property type="evidence" value="ECO:0007669"/>
    <property type="project" value="TreeGrafter"/>
</dbReference>
<keyword evidence="10" id="KW-0808">Transferase</keyword>
<dbReference type="RefSeq" id="WP_066660080.1">
    <property type="nucleotide sequence ID" value="NZ_CP011402.1"/>
</dbReference>
<keyword evidence="3" id="KW-1003">Cell membrane</keyword>
<keyword evidence="10" id="KW-0489">Methyltransferase</keyword>
<proteinExistence type="inferred from homology"/>
<feature type="domain" description="Prepilin peptidase A24 N-terminal" evidence="9">
    <location>
        <begin position="19"/>
        <end position="100"/>
    </location>
</feature>
<evidence type="ECO:0000256" key="1">
    <source>
        <dbReference type="ARBA" id="ARBA00004651"/>
    </source>
</evidence>
<evidence type="ECO:0000256" key="7">
    <source>
        <dbReference type="SAM" id="Phobius"/>
    </source>
</evidence>
<dbReference type="Proteomes" id="UP000182975">
    <property type="component" value="Unassembled WGS sequence"/>
</dbReference>
<keyword evidence="4 7" id="KW-0812">Transmembrane</keyword>
<dbReference type="GO" id="GO:0032259">
    <property type="term" value="P:methylation"/>
    <property type="evidence" value="ECO:0007669"/>
    <property type="project" value="UniProtKB-KW"/>
</dbReference>
<dbReference type="PANTHER" id="PTHR30487">
    <property type="entry name" value="TYPE 4 PREPILIN-LIKE PROTEINS LEADER PEPTIDE-PROCESSING ENZYME"/>
    <property type="match status" value="1"/>
</dbReference>
<dbReference type="InterPro" id="IPR050882">
    <property type="entry name" value="Prepilin_peptidase/N-MTase"/>
</dbReference>
<organism evidence="10 11">
    <name type="scientific">Denitrobacterium detoxificans</name>
    <dbReference type="NCBI Taxonomy" id="79604"/>
    <lineage>
        <taxon>Bacteria</taxon>
        <taxon>Bacillati</taxon>
        <taxon>Actinomycetota</taxon>
        <taxon>Coriobacteriia</taxon>
        <taxon>Eggerthellales</taxon>
        <taxon>Eggerthellaceae</taxon>
        <taxon>Denitrobacterium</taxon>
    </lineage>
</organism>
<dbReference type="GO" id="GO:0005886">
    <property type="term" value="C:plasma membrane"/>
    <property type="evidence" value="ECO:0007669"/>
    <property type="project" value="UniProtKB-SubCell"/>
</dbReference>
<evidence type="ECO:0000313" key="10">
    <source>
        <dbReference type="EMBL" id="SEO45639.1"/>
    </source>
</evidence>
<gene>
    <name evidence="10" type="ORF">SAMN02910314_00319</name>
</gene>
<evidence type="ECO:0000256" key="5">
    <source>
        <dbReference type="ARBA" id="ARBA00022989"/>
    </source>
</evidence>
<feature type="transmembrane region" description="Helical" evidence="7">
    <location>
        <begin position="325"/>
        <end position="351"/>
    </location>
</feature>
<feature type="transmembrane region" description="Helical" evidence="7">
    <location>
        <begin position="243"/>
        <end position="268"/>
    </location>
</feature>